<evidence type="ECO:0000313" key="1">
    <source>
        <dbReference type="EMBL" id="KAI5648622.1"/>
    </source>
</evidence>
<accession>A0ACB9ZLP8</accession>
<reference evidence="2" key="1">
    <citation type="journal article" date="2023" name="Nat. Plants">
        <title>Single-cell RNA sequencing provides a high-resolution roadmap for understanding the multicellular compartmentation of specialized metabolism.</title>
        <authorList>
            <person name="Sun S."/>
            <person name="Shen X."/>
            <person name="Li Y."/>
            <person name="Li Y."/>
            <person name="Wang S."/>
            <person name="Li R."/>
            <person name="Zhang H."/>
            <person name="Shen G."/>
            <person name="Guo B."/>
            <person name="Wei J."/>
            <person name="Xu J."/>
            <person name="St-Pierre B."/>
            <person name="Chen S."/>
            <person name="Sun C."/>
        </authorList>
    </citation>
    <scope>NUCLEOTIDE SEQUENCE [LARGE SCALE GENOMIC DNA]</scope>
</reference>
<organism evidence="1 2">
    <name type="scientific">Catharanthus roseus</name>
    <name type="common">Madagascar periwinkle</name>
    <name type="synonym">Vinca rosea</name>
    <dbReference type="NCBI Taxonomy" id="4058"/>
    <lineage>
        <taxon>Eukaryota</taxon>
        <taxon>Viridiplantae</taxon>
        <taxon>Streptophyta</taxon>
        <taxon>Embryophyta</taxon>
        <taxon>Tracheophyta</taxon>
        <taxon>Spermatophyta</taxon>
        <taxon>Magnoliopsida</taxon>
        <taxon>eudicotyledons</taxon>
        <taxon>Gunneridae</taxon>
        <taxon>Pentapetalae</taxon>
        <taxon>asterids</taxon>
        <taxon>lamiids</taxon>
        <taxon>Gentianales</taxon>
        <taxon>Apocynaceae</taxon>
        <taxon>Rauvolfioideae</taxon>
        <taxon>Vinceae</taxon>
        <taxon>Catharanthinae</taxon>
        <taxon>Catharanthus</taxon>
    </lineage>
</organism>
<proteinExistence type="predicted"/>
<keyword evidence="2" id="KW-1185">Reference proteome</keyword>
<comment type="caution">
    <text evidence="1">The sequence shown here is derived from an EMBL/GenBank/DDBJ whole genome shotgun (WGS) entry which is preliminary data.</text>
</comment>
<dbReference type="Proteomes" id="UP001060085">
    <property type="component" value="Linkage Group LG08"/>
</dbReference>
<gene>
    <name evidence="1" type="ORF">M9H77_34627</name>
</gene>
<sequence>MIDATTGYEALSFMDGLSGYNQIKMAPQDKELTAFCTSKGIYCYKKKIFDDLLHKMMECYVNDLVYFQIQQFVIVYVYQKAVRGQVLADFLADHPIPAEWKLNDELPDENVLVIEVLPPRKMFFDGASHREEAGAGVVYFIPQGDVLLYEFTLSQQCPNNYQALILVLKLVVDMKQLQLEVYGDSQLMVNQLLGVYEVKKPKLLPYYKYVRRLMGWLGDVTISHVLKNR</sequence>
<name>A0ACB9ZLP8_CATRO</name>
<evidence type="ECO:0000313" key="2">
    <source>
        <dbReference type="Proteomes" id="UP001060085"/>
    </source>
</evidence>
<dbReference type="EMBL" id="CM044708">
    <property type="protein sequence ID" value="KAI5648622.1"/>
    <property type="molecule type" value="Genomic_DNA"/>
</dbReference>
<protein>
    <submittedName>
        <fullName evidence="1">Uncharacterized protein</fullName>
    </submittedName>
</protein>